<feature type="compositionally biased region" description="Polar residues" evidence="1">
    <location>
        <begin position="228"/>
        <end position="238"/>
    </location>
</feature>
<evidence type="ECO:0000313" key="3">
    <source>
        <dbReference type="Proteomes" id="UP001497453"/>
    </source>
</evidence>
<dbReference type="Proteomes" id="UP001497453">
    <property type="component" value="Chromosome 2"/>
</dbReference>
<name>A0ABP1CYB6_9APHY</name>
<gene>
    <name evidence="2" type="ORF">GFSPODELE1_LOCUS3236</name>
</gene>
<feature type="compositionally biased region" description="Basic and acidic residues" evidence="1">
    <location>
        <begin position="87"/>
        <end position="102"/>
    </location>
</feature>
<proteinExistence type="predicted"/>
<evidence type="ECO:0000313" key="2">
    <source>
        <dbReference type="EMBL" id="CAL1700653.1"/>
    </source>
</evidence>
<feature type="compositionally biased region" description="Polar residues" evidence="1">
    <location>
        <begin position="139"/>
        <end position="148"/>
    </location>
</feature>
<feature type="compositionally biased region" description="Low complexity" evidence="1">
    <location>
        <begin position="216"/>
        <end position="227"/>
    </location>
</feature>
<evidence type="ECO:0000256" key="1">
    <source>
        <dbReference type="SAM" id="MobiDB-lite"/>
    </source>
</evidence>
<protein>
    <submittedName>
        <fullName evidence="2">Uncharacterized protein</fullName>
    </submittedName>
</protein>
<sequence length="434" mass="47365">MSDSTLFDEPDSPPPPAYELTAQEFDQKISHLIEESRNEPLRRSNDGDLWEVWDEAAFDTAVAQLTLSEGTSSSSSSSAPDTISETARAKAKEAEMSSHRSEGVAPLRIHKKSAPSHSSMTEKERPGWYAEAQLDRDQPSGSQATPQSPRRELPQAPRRSSYEEREATPPPMFEAVGPSLDGPPYEGAPAIIMTYSGSDSRPASPLQSPTSPAPPFSFSHHPTPSRSFTSSPQPSHYRSSPGPQPSHGLPVTVSHAPAVSRVNTDKPSVSNARPAANFAVLGPRLPFNPQMAYNRKPRYGLPEEEPLPQIVDASAFYTSSVSSYISSRAPTAPRRNPLHPPPTTYASPTPQRASYMPMTQMIQQQQQPASGYNNYTNHNVNTTSYPVTPQNQPAYGQPMPSTTQTTYPGYNQPGFQQGWTQPGGYPGSQYGRSW</sequence>
<feature type="compositionally biased region" description="Polar residues" evidence="1">
    <location>
        <begin position="195"/>
        <end position="207"/>
    </location>
</feature>
<accession>A0ABP1CYB6</accession>
<feature type="region of interest" description="Disordered" evidence="1">
    <location>
        <begin position="67"/>
        <end position="252"/>
    </location>
</feature>
<organism evidence="2 3">
    <name type="scientific">Somion occarium</name>
    <dbReference type="NCBI Taxonomy" id="3059160"/>
    <lineage>
        <taxon>Eukaryota</taxon>
        <taxon>Fungi</taxon>
        <taxon>Dikarya</taxon>
        <taxon>Basidiomycota</taxon>
        <taxon>Agaricomycotina</taxon>
        <taxon>Agaricomycetes</taxon>
        <taxon>Polyporales</taxon>
        <taxon>Cerrenaceae</taxon>
        <taxon>Somion</taxon>
    </lineage>
</organism>
<keyword evidence="3" id="KW-1185">Reference proteome</keyword>
<dbReference type="EMBL" id="OZ037945">
    <property type="protein sequence ID" value="CAL1700653.1"/>
    <property type="molecule type" value="Genomic_DNA"/>
</dbReference>
<feature type="region of interest" description="Disordered" evidence="1">
    <location>
        <begin position="327"/>
        <end position="348"/>
    </location>
</feature>
<feature type="region of interest" description="Disordered" evidence="1">
    <location>
        <begin position="412"/>
        <end position="434"/>
    </location>
</feature>
<reference evidence="3" key="1">
    <citation type="submission" date="2024-04" db="EMBL/GenBank/DDBJ databases">
        <authorList>
            <person name="Shaw F."/>
            <person name="Minotto A."/>
        </authorList>
    </citation>
    <scope>NUCLEOTIDE SEQUENCE [LARGE SCALE GENOMIC DNA]</scope>
</reference>